<proteinExistence type="predicted"/>
<protein>
    <submittedName>
        <fullName evidence="1">Putative ovule protein</fullName>
    </submittedName>
</protein>
<feature type="non-terminal residue" evidence="1">
    <location>
        <position position="65"/>
    </location>
</feature>
<name>A0A0V0GSK0_SOLCH</name>
<dbReference type="AlphaFoldDB" id="A0A0V0GSK0"/>
<dbReference type="EMBL" id="GEDG01031751">
    <property type="protein sequence ID" value="JAP11202.1"/>
    <property type="molecule type" value="Transcribed_RNA"/>
</dbReference>
<organism evidence="1">
    <name type="scientific">Solanum chacoense</name>
    <name type="common">Chaco potato</name>
    <dbReference type="NCBI Taxonomy" id="4108"/>
    <lineage>
        <taxon>Eukaryota</taxon>
        <taxon>Viridiplantae</taxon>
        <taxon>Streptophyta</taxon>
        <taxon>Embryophyta</taxon>
        <taxon>Tracheophyta</taxon>
        <taxon>Spermatophyta</taxon>
        <taxon>Magnoliopsida</taxon>
        <taxon>eudicotyledons</taxon>
        <taxon>Gunneridae</taxon>
        <taxon>Pentapetalae</taxon>
        <taxon>asterids</taxon>
        <taxon>lamiids</taxon>
        <taxon>Solanales</taxon>
        <taxon>Solanaceae</taxon>
        <taxon>Solanoideae</taxon>
        <taxon>Solaneae</taxon>
        <taxon>Solanum</taxon>
    </lineage>
</organism>
<sequence length="65" mass="8052">MCTLNIYILSICILKCYTRRIFHIEFFIYSNRIHFHGNHLRMLISTSHEFSSFFLSWLFFLPKFR</sequence>
<reference evidence="1" key="1">
    <citation type="submission" date="2015-12" db="EMBL/GenBank/DDBJ databases">
        <title>Gene expression during late stages of embryo sac development: a critical building block for successful pollen-pistil interactions.</title>
        <authorList>
            <person name="Liu Y."/>
            <person name="Joly V."/>
            <person name="Sabar M."/>
            <person name="Matton D.P."/>
        </authorList>
    </citation>
    <scope>NUCLEOTIDE SEQUENCE</scope>
</reference>
<accession>A0A0V0GSK0</accession>
<evidence type="ECO:0000313" key="1">
    <source>
        <dbReference type="EMBL" id="JAP11202.1"/>
    </source>
</evidence>